<dbReference type="PANTHER" id="PTHR43179">
    <property type="entry name" value="RHAMNOSYLTRANSFERASE WBBL"/>
    <property type="match status" value="1"/>
</dbReference>
<evidence type="ECO:0000256" key="2">
    <source>
        <dbReference type="ARBA" id="ARBA00022676"/>
    </source>
</evidence>
<protein>
    <submittedName>
        <fullName evidence="5">Glycosyltransferase, GT2 family</fullName>
    </submittedName>
</protein>
<reference evidence="6" key="1">
    <citation type="submission" date="2016-10" db="EMBL/GenBank/DDBJ databases">
        <authorList>
            <person name="Varghese N."/>
            <person name="Submissions S."/>
        </authorList>
    </citation>
    <scope>NUCLEOTIDE SEQUENCE [LARGE SCALE GENOMIC DNA]</scope>
    <source>
        <strain evidence="6">DSM 23445</strain>
    </source>
</reference>
<dbReference type="PANTHER" id="PTHR43179:SF12">
    <property type="entry name" value="GALACTOFURANOSYLTRANSFERASE GLFT2"/>
    <property type="match status" value="1"/>
</dbReference>
<evidence type="ECO:0000313" key="6">
    <source>
        <dbReference type="Proteomes" id="UP000199673"/>
    </source>
</evidence>
<dbReference type="SUPFAM" id="SSF53448">
    <property type="entry name" value="Nucleotide-diphospho-sugar transferases"/>
    <property type="match status" value="1"/>
</dbReference>
<evidence type="ECO:0000256" key="1">
    <source>
        <dbReference type="ARBA" id="ARBA00006739"/>
    </source>
</evidence>
<keyword evidence="3 5" id="KW-0808">Transferase</keyword>
<evidence type="ECO:0000313" key="5">
    <source>
        <dbReference type="EMBL" id="SFU20862.1"/>
    </source>
</evidence>
<organism evidence="5 6">
    <name type="scientific">Algoriphagus locisalis</name>
    <dbReference type="NCBI Taxonomy" id="305507"/>
    <lineage>
        <taxon>Bacteria</taxon>
        <taxon>Pseudomonadati</taxon>
        <taxon>Bacteroidota</taxon>
        <taxon>Cytophagia</taxon>
        <taxon>Cytophagales</taxon>
        <taxon>Cyclobacteriaceae</taxon>
        <taxon>Algoriphagus</taxon>
    </lineage>
</organism>
<proteinExistence type="inferred from homology"/>
<dbReference type="GO" id="GO:0016757">
    <property type="term" value="F:glycosyltransferase activity"/>
    <property type="evidence" value="ECO:0007669"/>
    <property type="project" value="UniProtKB-KW"/>
</dbReference>
<dbReference type="Pfam" id="PF00535">
    <property type="entry name" value="Glycos_transf_2"/>
    <property type="match status" value="1"/>
</dbReference>
<name>A0A1I7EAE7_9BACT</name>
<dbReference type="InterPro" id="IPR029044">
    <property type="entry name" value="Nucleotide-diphossugar_trans"/>
</dbReference>
<feature type="domain" description="Glycosyltransferase 2-like" evidence="4">
    <location>
        <begin position="6"/>
        <end position="175"/>
    </location>
</feature>
<keyword evidence="6" id="KW-1185">Reference proteome</keyword>
<evidence type="ECO:0000256" key="3">
    <source>
        <dbReference type="ARBA" id="ARBA00022679"/>
    </source>
</evidence>
<comment type="similarity">
    <text evidence="1">Belongs to the glycosyltransferase 2 family.</text>
</comment>
<dbReference type="AlphaFoldDB" id="A0A1I7EAE7"/>
<evidence type="ECO:0000259" key="4">
    <source>
        <dbReference type="Pfam" id="PF00535"/>
    </source>
</evidence>
<accession>A0A1I7EAE7</accession>
<gene>
    <name evidence="5" type="ORF">SAMN04489724_0373</name>
</gene>
<dbReference type="STRING" id="305507.SAMN04489724_0373"/>
<keyword evidence="2" id="KW-0328">Glycosyltransferase</keyword>
<dbReference type="InterPro" id="IPR001173">
    <property type="entry name" value="Glyco_trans_2-like"/>
</dbReference>
<dbReference type="RefSeq" id="WP_244545610.1">
    <property type="nucleotide sequence ID" value="NZ_FPBF01000015.1"/>
</dbReference>
<dbReference type="Gene3D" id="3.90.550.10">
    <property type="entry name" value="Spore Coat Polysaccharide Biosynthesis Protein SpsA, Chain A"/>
    <property type="match status" value="1"/>
</dbReference>
<sequence>MNYSISVVLPNYNGKELLDRYLPFTFQALENSKCKYEIILVDDASQDDSVTFTQENHPTITIIQNAQNKGFSFSCNQGIMAAKHDLVLLINSDIKLAPDYLEKLLPYFRDSSTFGVMGKILDKSGDHVEVAAKIPRFNGYKLKSDKQVYPTTSLAEKIPTTFLSGANCLLDRKKLLELEGFDEIYSPFYAEDLDLSIRAWKLGWNSYYEHEATCFHLGSHTTKNYFQKAKIKEIYFRNRMLFHAIHMDRKDLKRWKLYILWAEVIPKVLLGQFWILKSYAAFKANKKEIRQSRKRIRNLMMKNRGKKSLAEVTTTIHSLLLNKELTAL</sequence>
<dbReference type="EMBL" id="FPBF01000015">
    <property type="protein sequence ID" value="SFU20862.1"/>
    <property type="molecule type" value="Genomic_DNA"/>
</dbReference>
<dbReference type="Proteomes" id="UP000199673">
    <property type="component" value="Unassembled WGS sequence"/>
</dbReference>